<dbReference type="NCBIfam" id="NF008693">
    <property type="entry name" value="PRK11713.2-3"/>
    <property type="match status" value="1"/>
</dbReference>
<dbReference type="KEGG" id="cpeg:CPELA_03080"/>
<evidence type="ECO:0000256" key="5">
    <source>
        <dbReference type="ARBA" id="ARBA00022490"/>
    </source>
</evidence>
<evidence type="ECO:0000256" key="8">
    <source>
        <dbReference type="ARBA" id="ARBA00022679"/>
    </source>
</evidence>
<dbReference type="AlphaFoldDB" id="A0A410W7B0"/>
<keyword evidence="8 12" id="KW-0808">Transferase</keyword>
<sequence>MSLQVFIAESLEGDTLSLDGPEGKHAVTVKRTTVGEHIKLVDANGAFAICEVIELPAKDRLIARVLERGSEALPQPVVTVFQAIPKSERSELTVDLLTQAGADVVVPWQASRCVAKWQGAKRDKAVAKWEQAVRAAAKQSRRARLPVVEQSHSTQEVAARLEAFDAVYVLHESATVGIKDCELGAAKSVALIIGPEGGISPEELEAFAACGALALKLGPEVLRTATAGMVALAAIGMKTSRW</sequence>
<gene>
    <name evidence="13" type="primary">rsmE</name>
    <name evidence="13" type="ORF">CPELA_03080</name>
</gene>
<evidence type="ECO:0000256" key="11">
    <source>
        <dbReference type="ARBA" id="ARBA00047944"/>
    </source>
</evidence>
<dbReference type="InterPro" id="IPR046887">
    <property type="entry name" value="RsmE_PUA-like"/>
</dbReference>
<dbReference type="NCBIfam" id="TIGR00046">
    <property type="entry name" value="RsmE family RNA methyltransferase"/>
    <property type="match status" value="1"/>
</dbReference>
<comment type="subcellular location">
    <subcellularLocation>
        <location evidence="1 12">Cytoplasm</location>
    </subcellularLocation>
</comment>
<evidence type="ECO:0000256" key="12">
    <source>
        <dbReference type="PIRNR" id="PIRNR015601"/>
    </source>
</evidence>
<evidence type="ECO:0000256" key="9">
    <source>
        <dbReference type="ARBA" id="ARBA00022691"/>
    </source>
</evidence>
<dbReference type="Proteomes" id="UP000288929">
    <property type="component" value="Chromosome"/>
</dbReference>
<dbReference type="Gene3D" id="2.40.240.20">
    <property type="entry name" value="Hypothetical PUA domain-like, domain 1"/>
    <property type="match status" value="1"/>
</dbReference>
<dbReference type="CDD" id="cd18084">
    <property type="entry name" value="RsmE-like"/>
    <property type="match status" value="1"/>
</dbReference>
<keyword evidence="6 12" id="KW-0698">rRNA processing</keyword>
<dbReference type="GO" id="GO:0005737">
    <property type="term" value="C:cytoplasm"/>
    <property type="evidence" value="ECO:0007669"/>
    <property type="project" value="UniProtKB-SubCell"/>
</dbReference>
<name>A0A410W7B0_9CORY</name>
<protein>
    <recommendedName>
        <fullName evidence="4 12">Ribosomal RNA small subunit methyltransferase E</fullName>
        <ecNumber evidence="3 12">2.1.1.193</ecNumber>
    </recommendedName>
</protein>
<keyword evidence="7 12" id="KW-0489">Methyltransferase</keyword>
<comment type="function">
    <text evidence="10 12">Specifically methylates the N3 position of the uracil ring of uridine 1498 (m3U1498) in 16S rRNA. Acts on the fully assembled 30S ribosomal subunit.</text>
</comment>
<dbReference type="EMBL" id="CP035299">
    <property type="protein sequence ID" value="QAU51899.1"/>
    <property type="molecule type" value="Genomic_DNA"/>
</dbReference>
<reference evidence="13 14" key="1">
    <citation type="submission" date="2019-01" db="EMBL/GenBank/DDBJ databases">
        <authorList>
            <person name="Ruckert C."/>
            <person name="Busche T."/>
            <person name="Kalinowski J."/>
        </authorList>
    </citation>
    <scope>NUCLEOTIDE SEQUENCE [LARGE SCALE GENOMIC DNA]</scope>
    <source>
        <strain evidence="13 14">136/3</strain>
    </source>
</reference>
<dbReference type="InterPro" id="IPR015947">
    <property type="entry name" value="PUA-like_sf"/>
</dbReference>
<dbReference type="PIRSF" id="PIRSF015601">
    <property type="entry name" value="MTase_slr0722"/>
    <property type="match status" value="1"/>
</dbReference>
<dbReference type="SUPFAM" id="SSF75217">
    <property type="entry name" value="alpha/beta knot"/>
    <property type="match status" value="1"/>
</dbReference>
<dbReference type="InterPro" id="IPR046886">
    <property type="entry name" value="RsmE_MTase_dom"/>
</dbReference>
<dbReference type="EC" id="2.1.1.193" evidence="3 12"/>
<evidence type="ECO:0000256" key="2">
    <source>
        <dbReference type="ARBA" id="ARBA00005528"/>
    </source>
</evidence>
<comment type="similarity">
    <text evidence="2 12">Belongs to the RNA methyltransferase RsmE family.</text>
</comment>
<dbReference type="GO" id="GO:0070475">
    <property type="term" value="P:rRNA base methylation"/>
    <property type="evidence" value="ECO:0007669"/>
    <property type="project" value="TreeGrafter"/>
</dbReference>
<keyword evidence="9 12" id="KW-0949">S-adenosyl-L-methionine</keyword>
<evidence type="ECO:0000256" key="10">
    <source>
        <dbReference type="ARBA" id="ARBA00025699"/>
    </source>
</evidence>
<evidence type="ECO:0000313" key="14">
    <source>
        <dbReference type="Proteomes" id="UP000288929"/>
    </source>
</evidence>
<dbReference type="InterPro" id="IPR029028">
    <property type="entry name" value="Alpha/beta_knot_MTases"/>
</dbReference>
<keyword evidence="5 12" id="KW-0963">Cytoplasm</keyword>
<evidence type="ECO:0000313" key="13">
    <source>
        <dbReference type="EMBL" id="QAU51899.1"/>
    </source>
</evidence>
<dbReference type="SUPFAM" id="SSF88697">
    <property type="entry name" value="PUA domain-like"/>
    <property type="match status" value="1"/>
</dbReference>
<proteinExistence type="inferred from homology"/>
<dbReference type="RefSeq" id="WP_128889413.1">
    <property type="nucleotide sequence ID" value="NZ_BMCX01000001.1"/>
</dbReference>
<evidence type="ECO:0000256" key="1">
    <source>
        <dbReference type="ARBA" id="ARBA00004496"/>
    </source>
</evidence>
<dbReference type="Pfam" id="PF20260">
    <property type="entry name" value="PUA_4"/>
    <property type="match status" value="1"/>
</dbReference>
<evidence type="ECO:0000256" key="6">
    <source>
        <dbReference type="ARBA" id="ARBA00022552"/>
    </source>
</evidence>
<evidence type="ECO:0000256" key="4">
    <source>
        <dbReference type="ARBA" id="ARBA00013673"/>
    </source>
</evidence>
<evidence type="ECO:0000256" key="7">
    <source>
        <dbReference type="ARBA" id="ARBA00022603"/>
    </source>
</evidence>
<dbReference type="InterPro" id="IPR006700">
    <property type="entry name" value="RsmE"/>
</dbReference>
<organism evidence="13 14">
    <name type="scientific">Corynebacterium pelargi</name>
    <dbReference type="NCBI Taxonomy" id="1471400"/>
    <lineage>
        <taxon>Bacteria</taxon>
        <taxon>Bacillati</taxon>
        <taxon>Actinomycetota</taxon>
        <taxon>Actinomycetes</taxon>
        <taxon>Mycobacteriales</taxon>
        <taxon>Corynebacteriaceae</taxon>
        <taxon>Corynebacterium</taxon>
    </lineage>
</organism>
<dbReference type="Pfam" id="PF04452">
    <property type="entry name" value="Methyltrans_RNA"/>
    <property type="match status" value="1"/>
</dbReference>
<dbReference type="PANTHER" id="PTHR30027">
    <property type="entry name" value="RIBOSOMAL RNA SMALL SUBUNIT METHYLTRANSFERASE E"/>
    <property type="match status" value="1"/>
</dbReference>
<comment type="catalytic activity">
    <reaction evidence="11 12">
        <text>uridine(1498) in 16S rRNA + S-adenosyl-L-methionine = N(3)-methyluridine(1498) in 16S rRNA + S-adenosyl-L-homocysteine + H(+)</text>
        <dbReference type="Rhea" id="RHEA:42920"/>
        <dbReference type="Rhea" id="RHEA-COMP:10283"/>
        <dbReference type="Rhea" id="RHEA-COMP:10284"/>
        <dbReference type="ChEBI" id="CHEBI:15378"/>
        <dbReference type="ChEBI" id="CHEBI:57856"/>
        <dbReference type="ChEBI" id="CHEBI:59789"/>
        <dbReference type="ChEBI" id="CHEBI:65315"/>
        <dbReference type="ChEBI" id="CHEBI:74502"/>
        <dbReference type="EC" id="2.1.1.193"/>
    </reaction>
</comment>
<dbReference type="OrthoDB" id="9808126at2"/>
<accession>A0A410W7B0</accession>
<dbReference type="PANTHER" id="PTHR30027:SF3">
    <property type="entry name" value="16S RRNA (URACIL(1498)-N(3))-METHYLTRANSFERASE"/>
    <property type="match status" value="1"/>
</dbReference>
<keyword evidence="14" id="KW-1185">Reference proteome</keyword>
<dbReference type="InterPro" id="IPR029026">
    <property type="entry name" value="tRNA_m1G_MTases_N"/>
</dbReference>
<dbReference type="GO" id="GO:0070042">
    <property type="term" value="F:rRNA (uridine-N3-)-methyltransferase activity"/>
    <property type="evidence" value="ECO:0007669"/>
    <property type="project" value="TreeGrafter"/>
</dbReference>
<dbReference type="FunFam" id="3.40.1280.10:FF:000023">
    <property type="entry name" value="Ribosomal RNA small subunit methyltransferase E"/>
    <property type="match status" value="1"/>
</dbReference>
<dbReference type="Gene3D" id="3.40.1280.10">
    <property type="match status" value="1"/>
</dbReference>
<evidence type="ECO:0000256" key="3">
    <source>
        <dbReference type="ARBA" id="ARBA00012328"/>
    </source>
</evidence>